<reference evidence="1 2" key="1">
    <citation type="submission" date="2019-12" db="EMBL/GenBank/DDBJ databases">
        <title>complete genome sequences of Pseudomonas putida str. WP8-W18-CRE-01 isolated from wastewater treatment plant effluent.</title>
        <authorList>
            <person name="Sekizuka T."/>
            <person name="Itokawa K."/>
            <person name="Yatsu K."/>
            <person name="Inamine Y."/>
            <person name="Kuroda M."/>
        </authorList>
    </citation>
    <scope>NUCLEOTIDE SEQUENCE [LARGE SCALE GENOMIC DNA]</scope>
    <source>
        <strain evidence="1 2">WP8-W18-CRE-01</strain>
    </source>
</reference>
<proteinExistence type="predicted"/>
<protein>
    <submittedName>
        <fullName evidence="1">Uncharacterized protein</fullName>
    </submittedName>
</protein>
<evidence type="ECO:0000313" key="2">
    <source>
        <dbReference type="Proteomes" id="UP000515680"/>
    </source>
</evidence>
<gene>
    <name evidence="1" type="ORF">WP8W18C01_30080</name>
</gene>
<sequence length="82" mass="9343">MNVYIEVNADQHRWCVHMDQWHVGFRTPDEAEQFVERLTARLNAPHSLDMLADSPIWNQMAGRHAQLSAKAMPSLGRCVKGA</sequence>
<accession>A0A6S5TMH1</accession>
<dbReference type="GeneID" id="93544652"/>
<dbReference type="RefSeq" id="WP_043209053.1">
    <property type="nucleotide sequence ID" value="NZ_AP022227.1"/>
</dbReference>
<dbReference type="AlphaFoldDB" id="A0A6S5TMH1"/>
<dbReference type="EMBL" id="AP022227">
    <property type="protein sequence ID" value="BBT40667.1"/>
    <property type="molecule type" value="Genomic_DNA"/>
</dbReference>
<name>A0A6S5TMH1_PSEPU</name>
<evidence type="ECO:0000313" key="1">
    <source>
        <dbReference type="EMBL" id="BBT40667.1"/>
    </source>
</evidence>
<organism evidence="1 2">
    <name type="scientific">Pseudomonas putida</name>
    <name type="common">Arthrobacter siderocapsulatus</name>
    <dbReference type="NCBI Taxonomy" id="303"/>
    <lineage>
        <taxon>Bacteria</taxon>
        <taxon>Pseudomonadati</taxon>
        <taxon>Pseudomonadota</taxon>
        <taxon>Gammaproteobacteria</taxon>
        <taxon>Pseudomonadales</taxon>
        <taxon>Pseudomonadaceae</taxon>
        <taxon>Pseudomonas</taxon>
    </lineage>
</organism>
<dbReference type="Proteomes" id="UP000515680">
    <property type="component" value="Chromosome"/>
</dbReference>